<dbReference type="Proteomes" id="UP000241595">
    <property type="component" value="Unassembled WGS sequence"/>
</dbReference>
<dbReference type="OrthoDB" id="4751832at2"/>
<protein>
    <submittedName>
        <fullName evidence="3">Mycobacterium terramassiliense ORFan</fullName>
    </submittedName>
</protein>
<proteinExistence type="predicted"/>
<dbReference type="RefSeq" id="WP_077097608.1">
    <property type="nucleotide sequence ID" value="NZ_LT717698.1"/>
</dbReference>
<gene>
    <name evidence="3" type="ORF">MTAB308_512</name>
</gene>
<sequence>MTNRKARAAAVCGGAALIFAVTLGTVGAQAGAAEPRNSATSSSSGVAPTGGDGGGAITVQPVGGGACIIGLNCGCLPRRTCPTPHPRQGTAGADQHNAPAPPNP</sequence>
<evidence type="ECO:0000313" key="4">
    <source>
        <dbReference type="Proteomes" id="UP000241595"/>
    </source>
</evidence>
<feature type="chain" id="PRO_5015768380" evidence="2">
    <location>
        <begin position="33"/>
        <end position="104"/>
    </location>
</feature>
<reference evidence="3 4" key="1">
    <citation type="submission" date="2017-01" db="EMBL/GenBank/DDBJ databases">
        <authorList>
            <consortium name="Urmite Genomes"/>
        </authorList>
    </citation>
    <scope>NUCLEOTIDE SEQUENCE [LARGE SCALE GENOMIC DNA]</scope>
    <source>
        <strain evidence="3 4">AB308</strain>
    </source>
</reference>
<evidence type="ECO:0000313" key="3">
    <source>
        <dbReference type="EMBL" id="SPM27037.1"/>
    </source>
</evidence>
<evidence type="ECO:0000256" key="1">
    <source>
        <dbReference type="SAM" id="MobiDB-lite"/>
    </source>
</evidence>
<accession>A0A2U3N688</accession>
<keyword evidence="4" id="KW-1185">Reference proteome</keyword>
<feature type="region of interest" description="Disordered" evidence="1">
    <location>
        <begin position="82"/>
        <end position="104"/>
    </location>
</feature>
<organism evidence="3 4">
    <name type="scientific">Mycobacterium terramassiliense</name>
    <dbReference type="NCBI Taxonomy" id="1841859"/>
    <lineage>
        <taxon>Bacteria</taxon>
        <taxon>Bacillati</taxon>
        <taxon>Actinomycetota</taxon>
        <taxon>Actinomycetes</taxon>
        <taxon>Mycobacteriales</taxon>
        <taxon>Mycobacteriaceae</taxon>
        <taxon>Mycobacterium</taxon>
    </lineage>
</organism>
<dbReference type="EMBL" id="FTRV01000009">
    <property type="protein sequence ID" value="SPM27037.1"/>
    <property type="molecule type" value="Genomic_DNA"/>
</dbReference>
<dbReference type="AlphaFoldDB" id="A0A2U3N688"/>
<feature type="region of interest" description="Disordered" evidence="1">
    <location>
        <begin position="29"/>
        <end position="55"/>
    </location>
</feature>
<evidence type="ECO:0000256" key="2">
    <source>
        <dbReference type="SAM" id="SignalP"/>
    </source>
</evidence>
<dbReference type="STRING" id="1841859.GCA_900157385_00508"/>
<feature type="signal peptide" evidence="2">
    <location>
        <begin position="1"/>
        <end position="32"/>
    </location>
</feature>
<name>A0A2U3N688_9MYCO</name>
<feature type="compositionally biased region" description="Polar residues" evidence="1">
    <location>
        <begin position="37"/>
        <end position="46"/>
    </location>
</feature>
<keyword evidence="2" id="KW-0732">Signal</keyword>